<dbReference type="SMART" id="SM00028">
    <property type="entry name" value="TPR"/>
    <property type="match status" value="6"/>
</dbReference>
<dbReference type="SUPFAM" id="SSF48452">
    <property type="entry name" value="TPR-like"/>
    <property type="match status" value="1"/>
</dbReference>
<keyword evidence="1" id="KW-0802">TPR repeat</keyword>
<dbReference type="eggNOG" id="KOG1124">
    <property type="taxonomic scope" value="Eukaryota"/>
</dbReference>
<dbReference type="PANTHER" id="PTHR44917:SF1">
    <property type="entry name" value="PROTEIN HIGH CHLOROPHYLL FLUORESCENT 107"/>
    <property type="match status" value="1"/>
</dbReference>
<reference evidence="3 4" key="1">
    <citation type="journal article" date="2004" name="Nature">
        <title>Genome sequence of the ultrasmall unicellular red alga Cyanidioschyzon merolae 10D.</title>
        <authorList>
            <person name="Matsuzaki M."/>
            <person name="Misumi O."/>
            <person name="Shin-i T."/>
            <person name="Maruyama S."/>
            <person name="Takahara M."/>
            <person name="Miyagishima S."/>
            <person name="Mori T."/>
            <person name="Nishida K."/>
            <person name="Yagisawa F."/>
            <person name="Nishida K."/>
            <person name="Yoshida Y."/>
            <person name="Nishimura Y."/>
            <person name="Nakao S."/>
            <person name="Kobayashi T."/>
            <person name="Momoyama Y."/>
            <person name="Higashiyama T."/>
            <person name="Minoda A."/>
            <person name="Sano M."/>
            <person name="Nomoto H."/>
            <person name="Oishi K."/>
            <person name="Hayashi H."/>
            <person name="Ohta F."/>
            <person name="Nishizaka S."/>
            <person name="Haga S."/>
            <person name="Miura S."/>
            <person name="Morishita T."/>
            <person name="Kabeya Y."/>
            <person name="Terasawa K."/>
            <person name="Suzuki Y."/>
            <person name="Ishii Y."/>
            <person name="Asakawa S."/>
            <person name="Takano H."/>
            <person name="Ohta N."/>
            <person name="Kuroiwa H."/>
            <person name="Tanaka K."/>
            <person name="Shimizu N."/>
            <person name="Sugano S."/>
            <person name="Sato N."/>
            <person name="Nozaki H."/>
            <person name="Ogasawara N."/>
            <person name="Kohara Y."/>
            <person name="Kuroiwa T."/>
        </authorList>
    </citation>
    <scope>NUCLEOTIDE SEQUENCE [LARGE SCALE GENOMIC DNA]</scope>
    <source>
        <strain evidence="3 4">10D</strain>
    </source>
</reference>
<sequence length="767" mass="85455">MVVRCQRYCGRGHAQASCFVSVLARLEQTQLRHFCRAGTFSTRRVCPAVHQKPLIVCSGDERRDPPHSLPKTDGERNKRTSRFTEEELRRLSQLVQAELFRDEQKPLDVLADADLAGNASSGAHATPVRVNVDLGLYRARRAAQRGRFDLARALYLRCLEWDVSEGRAWLGLARLAERANNFALARRLFQYGVRFAATTVTATTPGTGTSQDATVSERATSSTEEESRPASRETANARRPRRARVAPTLNGSPSVNIHLLQAWAVMEESAGNVDRARKLLRSALRAAPHHVASLVAFAMLEHRQGNDEAALLYVSEANKVDPENYYALHVRGLIEWRAFRRYEVARRAFEKSLALNPSNSVTYHAYACMEAWALGNVQRARELFDTALKKGNPRNRFILQSWALLEAEKADDLQAARALFAKGTQAHPRDAAIWQSWALVEARRAKDVEKARKLFAAALHADPQHLAAWQAWAMLEADASRGGSGIEEARKLFQRAVWAAPDSPDIGRVWHAWATAEFTYARDLERARRCCQLGLEAEERIRDPANTSDVDGRAVWSPFGVSPGQSGSGTSVQNFMVETEGIQDLPLIAAGSSYLRRQRLRGRGGSLRKRSQTRCRHGALPMLYTLLGQIEALCENIAAARRCFEKAVEMDPGNSDIWEAYENMERDHGGGAVAAQAVSQRALIATSALERSRARIAAARATDLSQDDNTNRMNERSTDPALSVNELPIQLTEPQPGDFASTGTWIEYRELLRLSHSEVTRRLRQGP</sequence>
<dbReference type="GeneID" id="16998170"/>
<dbReference type="InterPro" id="IPR003107">
    <property type="entry name" value="HAT"/>
</dbReference>
<dbReference type="KEGG" id="cme:CYME_CMT415C"/>
<organism evidence="3 4">
    <name type="scientific">Cyanidioschyzon merolae (strain NIES-3377 / 10D)</name>
    <name type="common">Unicellular red alga</name>
    <dbReference type="NCBI Taxonomy" id="280699"/>
    <lineage>
        <taxon>Eukaryota</taxon>
        <taxon>Rhodophyta</taxon>
        <taxon>Bangiophyceae</taxon>
        <taxon>Cyanidiales</taxon>
        <taxon>Cyanidiaceae</taxon>
        <taxon>Cyanidioschyzon</taxon>
    </lineage>
</organism>
<evidence type="ECO:0000313" key="3">
    <source>
        <dbReference type="EMBL" id="BAM83358.1"/>
    </source>
</evidence>
<accession>M1VMN1</accession>
<dbReference type="Pfam" id="PF13432">
    <property type="entry name" value="TPR_16"/>
    <property type="match status" value="2"/>
</dbReference>
<dbReference type="AlphaFoldDB" id="M1VMN1"/>
<feature type="region of interest" description="Disordered" evidence="2">
    <location>
        <begin position="705"/>
        <end position="739"/>
    </location>
</feature>
<dbReference type="OMA" id="ECYERAC"/>
<dbReference type="OrthoDB" id="541719at2759"/>
<evidence type="ECO:0000256" key="1">
    <source>
        <dbReference type="PROSITE-ProRule" id="PRU00339"/>
    </source>
</evidence>
<dbReference type="HOGENOM" id="CLU_364250_0_0_1"/>
<dbReference type="STRING" id="280699.M1VMN1"/>
<dbReference type="Gene3D" id="1.25.40.10">
    <property type="entry name" value="Tetratricopeptide repeat domain"/>
    <property type="match status" value="4"/>
</dbReference>
<feature type="region of interest" description="Disordered" evidence="2">
    <location>
        <begin position="202"/>
        <end position="249"/>
    </location>
</feature>
<dbReference type="EMBL" id="AP006502">
    <property type="protein sequence ID" value="BAM83358.1"/>
    <property type="molecule type" value="Genomic_DNA"/>
</dbReference>
<dbReference type="InterPro" id="IPR019734">
    <property type="entry name" value="TPR_rpt"/>
</dbReference>
<dbReference type="GO" id="GO:0006397">
    <property type="term" value="P:mRNA processing"/>
    <property type="evidence" value="ECO:0007669"/>
    <property type="project" value="InterPro"/>
</dbReference>
<reference evidence="3 4" key="2">
    <citation type="journal article" date="2007" name="BMC Biol.">
        <title>A 100%-complete sequence reveals unusually simple genomic features in the hot-spring red alga Cyanidioschyzon merolae.</title>
        <authorList>
            <person name="Nozaki H."/>
            <person name="Takano H."/>
            <person name="Misumi O."/>
            <person name="Terasawa K."/>
            <person name="Matsuzaki M."/>
            <person name="Maruyama S."/>
            <person name="Nishida K."/>
            <person name="Yagisawa F."/>
            <person name="Yoshida Y."/>
            <person name="Fujiwara T."/>
            <person name="Takio S."/>
            <person name="Tamura K."/>
            <person name="Chung S.J."/>
            <person name="Nakamura S."/>
            <person name="Kuroiwa H."/>
            <person name="Tanaka K."/>
            <person name="Sato N."/>
            <person name="Kuroiwa T."/>
        </authorList>
    </citation>
    <scope>NUCLEOTIDE SEQUENCE [LARGE SCALE GENOMIC DNA]</scope>
    <source>
        <strain evidence="3 4">10D</strain>
    </source>
</reference>
<dbReference type="InterPro" id="IPR011990">
    <property type="entry name" value="TPR-like_helical_dom_sf"/>
</dbReference>
<dbReference type="PANTHER" id="PTHR44917">
    <property type="entry name" value="PROTEIN HIGH CHLOROPHYLL FLUORESCENT 107"/>
    <property type="match status" value="1"/>
</dbReference>
<proteinExistence type="predicted"/>
<dbReference type="InterPro" id="IPR044624">
    <property type="entry name" value="Mbb1-like"/>
</dbReference>
<feature type="repeat" description="TPR" evidence="1">
    <location>
        <begin position="621"/>
        <end position="654"/>
    </location>
</feature>
<dbReference type="PROSITE" id="PS50005">
    <property type="entry name" value="TPR"/>
    <property type="match status" value="1"/>
</dbReference>
<evidence type="ECO:0000313" key="4">
    <source>
        <dbReference type="Proteomes" id="UP000007014"/>
    </source>
</evidence>
<feature type="compositionally biased region" description="Basic and acidic residues" evidence="2">
    <location>
        <begin position="709"/>
        <end position="718"/>
    </location>
</feature>
<protein>
    <submittedName>
        <fullName evidence="3">Similar to psbB mRNA maturation factor Mbb1</fullName>
    </submittedName>
</protein>
<feature type="region of interest" description="Disordered" evidence="2">
    <location>
        <begin position="59"/>
        <end position="81"/>
    </location>
</feature>
<gene>
    <name evidence="3" type="ORF">CYME_CMT415C</name>
</gene>
<dbReference type="RefSeq" id="XP_005539394.1">
    <property type="nucleotide sequence ID" value="XM_005539337.1"/>
</dbReference>
<dbReference type="Pfam" id="PF13181">
    <property type="entry name" value="TPR_8"/>
    <property type="match status" value="1"/>
</dbReference>
<dbReference type="SMART" id="SM00386">
    <property type="entry name" value="HAT"/>
    <property type="match status" value="8"/>
</dbReference>
<dbReference type="Proteomes" id="UP000007014">
    <property type="component" value="Chromosome 20"/>
</dbReference>
<dbReference type="Gramene" id="CMT415CT">
    <property type="protein sequence ID" value="CMT415CT"/>
    <property type="gene ID" value="CMT415C"/>
</dbReference>
<evidence type="ECO:0000256" key="2">
    <source>
        <dbReference type="SAM" id="MobiDB-lite"/>
    </source>
</evidence>
<dbReference type="GO" id="GO:0003729">
    <property type="term" value="F:mRNA binding"/>
    <property type="evidence" value="ECO:0007669"/>
    <property type="project" value="InterPro"/>
</dbReference>
<name>M1VMN1_CYAM1</name>
<keyword evidence="4" id="KW-1185">Reference proteome</keyword>